<proteinExistence type="predicted"/>
<dbReference type="EMBL" id="MN740314">
    <property type="protein sequence ID" value="QHT99762.1"/>
    <property type="molecule type" value="Genomic_DNA"/>
</dbReference>
<name>A0A6C0J358_9ZZZZ</name>
<evidence type="ECO:0000313" key="1">
    <source>
        <dbReference type="EMBL" id="QHT99762.1"/>
    </source>
</evidence>
<sequence length="154" mass="18037">MANLNPYTRPINYNEGSYKSDLLQSMKPGKYMTDNNYANRLRPRRIEDIGFVSSQGASLSNNKPLIDIDSELRFQYQATRDPTKMFTPNFDHLDNNINFCPSKFGVDYTRYTNPNILAPKIAKNRFEPFYLNPQDNTRWKTPHFTGVQSRWEGR</sequence>
<protein>
    <submittedName>
        <fullName evidence="1">Uncharacterized protein</fullName>
    </submittedName>
</protein>
<dbReference type="AlphaFoldDB" id="A0A6C0J358"/>
<accession>A0A6C0J358</accession>
<reference evidence="1" key="1">
    <citation type="journal article" date="2020" name="Nature">
        <title>Giant virus diversity and host interactions through global metagenomics.</title>
        <authorList>
            <person name="Schulz F."/>
            <person name="Roux S."/>
            <person name="Paez-Espino D."/>
            <person name="Jungbluth S."/>
            <person name="Walsh D.A."/>
            <person name="Denef V.J."/>
            <person name="McMahon K.D."/>
            <person name="Konstantinidis K.T."/>
            <person name="Eloe-Fadrosh E.A."/>
            <person name="Kyrpides N.C."/>
            <person name="Woyke T."/>
        </authorList>
    </citation>
    <scope>NUCLEOTIDE SEQUENCE</scope>
    <source>
        <strain evidence="1">GVMAG-M-3300025727-45</strain>
    </source>
</reference>
<organism evidence="1">
    <name type="scientific">viral metagenome</name>
    <dbReference type="NCBI Taxonomy" id="1070528"/>
    <lineage>
        <taxon>unclassified sequences</taxon>
        <taxon>metagenomes</taxon>
        <taxon>organismal metagenomes</taxon>
    </lineage>
</organism>